<feature type="compositionally biased region" description="Polar residues" evidence="1">
    <location>
        <begin position="85"/>
        <end position="95"/>
    </location>
</feature>
<organism evidence="2">
    <name type="scientific">Octopus bimaculoides</name>
    <name type="common">California two-spotted octopus</name>
    <dbReference type="NCBI Taxonomy" id="37653"/>
    <lineage>
        <taxon>Eukaryota</taxon>
        <taxon>Metazoa</taxon>
        <taxon>Spiralia</taxon>
        <taxon>Lophotrochozoa</taxon>
        <taxon>Mollusca</taxon>
        <taxon>Cephalopoda</taxon>
        <taxon>Coleoidea</taxon>
        <taxon>Octopodiformes</taxon>
        <taxon>Octopoda</taxon>
        <taxon>Incirrata</taxon>
        <taxon>Octopodidae</taxon>
        <taxon>Octopus</taxon>
    </lineage>
</organism>
<proteinExistence type="predicted"/>
<reference evidence="2" key="1">
    <citation type="submission" date="2015-07" db="EMBL/GenBank/DDBJ databases">
        <title>MeaNS - Measles Nucleotide Surveillance Program.</title>
        <authorList>
            <person name="Tran T."/>
            <person name="Druce J."/>
        </authorList>
    </citation>
    <scope>NUCLEOTIDE SEQUENCE</scope>
    <source>
        <strain evidence="2">UCB-OBI-ISO-001</strain>
        <tissue evidence="2">Gonad</tissue>
    </source>
</reference>
<name>A0A0L8FQ88_OCTBM</name>
<accession>A0A0L8FQ88</accession>
<sequence>MRGGRISDMERLEPFASDRQSPPVGVTPDGGCEHPSFVFDDPTPPLPTVPPGPPLPGPTEPPLAPLADDGTPPADDIKLPPLPVPSSTSKYGSLQNKERKNKME</sequence>
<evidence type="ECO:0000313" key="2">
    <source>
        <dbReference type="EMBL" id="KOF66813.1"/>
    </source>
</evidence>
<feature type="compositionally biased region" description="Basic and acidic residues" evidence="1">
    <location>
        <begin position="1"/>
        <end position="13"/>
    </location>
</feature>
<evidence type="ECO:0000256" key="1">
    <source>
        <dbReference type="SAM" id="MobiDB-lite"/>
    </source>
</evidence>
<protein>
    <submittedName>
        <fullName evidence="2">Uncharacterized protein</fullName>
    </submittedName>
</protein>
<feature type="compositionally biased region" description="Pro residues" evidence="1">
    <location>
        <begin position="42"/>
        <end position="64"/>
    </location>
</feature>
<dbReference type="AlphaFoldDB" id="A0A0L8FQ88"/>
<gene>
    <name evidence="2" type="ORF">OCBIM_22011159mg</name>
</gene>
<feature type="region of interest" description="Disordered" evidence="1">
    <location>
        <begin position="1"/>
        <end position="104"/>
    </location>
</feature>
<dbReference type="EMBL" id="KQ427657">
    <property type="protein sequence ID" value="KOF66813.1"/>
    <property type="molecule type" value="Genomic_DNA"/>
</dbReference>